<evidence type="ECO:0000256" key="14">
    <source>
        <dbReference type="PIRSR" id="PIRSR000724-2"/>
    </source>
</evidence>
<keyword evidence="11 12" id="KW-0324">Glycolysis</keyword>
<dbReference type="FunFam" id="3.40.50.1260:FF:000006">
    <property type="entry name" value="Phosphoglycerate kinase"/>
    <property type="match status" value="1"/>
</dbReference>
<comment type="pathway">
    <text evidence="2 12">Carbohydrate degradation; glycolysis; pyruvate from D-glyceraldehyde 3-phosphate: step 2/5.</text>
</comment>
<keyword evidence="8 12" id="KW-0547">Nucleotide-binding</keyword>
<dbReference type="HAMAP" id="MF_00145">
    <property type="entry name" value="Phosphoglyc_kinase"/>
    <property type="match status" value="1"/>
</dbReference>
<evidence type="ECO:0000256" key="8">
    <source>
        <dbReference type="ARBA" id="ARBA00022741"/>
    </source>
</evidence>
<feature type="binding site" evidence="13">
    <location>
        <position position="35"/>
    </location>
    <ligand>
        <name>(2R)-3-phosphoglycerate</name>
        <dbReference type="ChEBI" id="CHEBI:58272"/>
    </ligand>
</feature>
<evidence type="ECO:0000256" key="15">
    <source>
        <dbReference type="RuleBase" id="RU000532"/>
    </source>
</evidence>
<dbReference type="PROSITE" id="PS00111">
    <property type="entry name" value="PGLYCERATE_KINASE"/>
    <property type="match status" value="1"/>
</dbReference>
<dbReference type="GO" id="GO:0005524">
    <property type="term" value="F:ATP binding"/>
    <property type="evidence" value="ECO:0007669"/>
    <property type="project" value="UniProtKB-KW"/>
</dbReference>
<keyword evidence="17" id="KW-1185">Reference proteome</keyword>
<keyword evidence="7 12" id="KW-0808">Transferase</keyword>
<sequence length="394" mass="43220">MKNIRDNLDLSGKKVFLRADLNVPIVGNKVIDDTRIIRLIPTINFLRSKGAIIILASHFARPEGKFIPEMSLKNIVPALEKHISCKIKSIDDCIGNKVENEINRSAAEDILLLENLRFYNEEENNDIKFAEKLASLADLYVNDAFSCSHRAHASITGITRFLPSYAGLLMEEEISNLNLVLNSKAAPSVAIVGGKKVSTKFKILSFLADKVDYLIIAGAMANTFIKAQGGEVGKSYFEEDFINEARDFFNKTYKAKIFIPDDYVVKDAVSSEIEVLDTDQLKPSSQIFDIGTTSVIDICNILSSSKVVLWNGPLGLFEDEKFSTSTFFIARFIAKLTKANKLKSIVGGGDVVAAVEKSGTASSMSYISTAGGAFLEYLESGSLPGIDALKVPYQ</sequence>
<dbReference type="PIRSF" id="PIRSF000724">
    <property type="entry name" value="Pgk"/>
    <property type="match status" value="1"/>
</dbReference>
<protein>
    <recommendedName>
        <fullName evidence="6 12">Phosphoglycerate kinase</fullName>
        <ecNumber evidence="5 12">2.7.2.3</ecNumber>
    </recommendedName>
</protein>
<dbReference type="GO" id="GO:0006094">
    <property type="term" value="P:gluconeogenesis"/>
    <property type="evidence" value="ECO:0007669"/>
    <property type="project" value="TreeGrafter"/>
</dbReference>
<evidence type="ECO:0000256" key="2">
    <source>
        <dbReference type="ARBA" id="ARBA00004838"/>
    </source>
</evidence>
<feature type="binding site" evidence="12 14">
    <location>
        <position position="200"/>
    </location>
    <ligand>
        <name>ATP</name>
        <dbReference type="ChEBI" id="CHEBI:30616"/>
    </ligand>
</feature>
<dbReference type="RefSeq" id="WP_039455168.1">
    <property type="nucleotide sequence ID" value="NZ_JSWE01000058.1"/>
</dbReference>
<evidence type="ECO:0000256" key="6">
    <source>
        <dbReference type="ARBA" id="ARBA00016471"/>
    </source>
</evidence>
<evidence type="ECO:0000256" key="13">
    <source>
        <dbReference type="PIRSR" id="PIRSR000724-1"/>
    </source>
</evidence>
<dbReference type="PANTHER" id="PTHR11406:SF23">
    <property type="entry name" value="PHOSPHOGLYCERATE KINASE 1, CHLOROPLASTIC-RELATED"/>
    <property type="match status" value="1"/>
</dbReference>
<evidence type="ECO:0000256" key="9">
    <source>
        <dbReference type="ARBA" id="ARBA00022777"/>
    </source>
</evidence>
<evidence type="ECO:0000313" key="16">
    <source>
        <dbReference type="EMBL" id="KIE05909.1"/>
    </source>
</evidence>
<dbReference type="PATRIC" id="fig|86105.3.peg.324"/>
<evidence type="ECO:0000256" key="11">
    <source>
        <dbReference type="ARBA" id="ARBA00023152"/>
    </source>
</evidence>
<evidence type="ECO:0000256" key="12">
    <source>
        <dbReference type="HAMAP-Rule" id="MF_00145"/>
    </source>
</evidence>
<dbReference type="EMBL" id="JSWE01000058">
    <property type="protein sequence ID" value="KIE05909.1"/>
    <property type="molecule type" value="Genomic_DNA"/>
</dbReference>
<evidence type="ECO:0000256" key="7">
    <source>
        <dbReference type="ARBA" id="ARBA00022679"/>
    </source>
</evidence>
<reference evidence="16 17" key="1">
    <citation type="submission" date="2014-11" db="EMBL/GenBank/DDBJ databases">
        <title>A Rickettsiales Symbiont of Amoebae With Ancient Features.</title>
        <authorList>
            <person name="Schulz F."/>
            <person name="Martijn J."/>
            <person name="Wascher F."/>
            <person name="Kostanjsek R."/>
            <person name="Ettema T.J."/>
            <person name="Horn M."/>
        </authorList>
    </citation>
    <scope>NUCLEOTIDE SEQUENCE [LARGE SCALE GENOMIC DNA]</scope>
    <source>
        <strain evidence="16 17">UWC36</strain>
    </source>
</reference>
<feature type="binding site" evidence="12">
    <location>
        <position position="35"/>
    </location>
    <ligand>
        <name>substrate</name>
    </ligand>
</feature>
<organism evidence="16 17">
    <name type="scientific">Candidatus Jidaibacter acanthamoebae</name>
    <dbReference type="NCBI Taxonomy" id="86105"/>
    <lineage>
        <taxon>Bacteria</taxon>
        <taxon>Pseudomonadati</taxon>
        <taxon>Pseudomonadota</taxon>
        <taxon>Alphaproteobacteria</taxon>
        <taxon>Rickettsiales</taxon>
        <taxon>Candidatus Midichloriaceae</taxon>
        <taxon>Candidatus Jidaibacter</taxon>
    </lineage>
</organism>
<dbReference type="Pfam" id="PF00162">
    <property type="entry name" value="PGK"/>
    <property type="match status" value="1"/>
</dbReference>
<feature type="binding site" evidence="12">
    <location>
        <position position="117"/>
    </location>
    <ligand>
        <name>substrate</name>
    </ligand>
</feature>
<proteinExistence type="inferred from homology"/>
<dbReference type="OrthoDB" id="9808460at2"/>
<dbReference type="GO" id="GO:0006096">
    <property type="term" value="P:glycolytic process"/>
    <property type="evidence" value="ECO:0007669"/>
    <property type="project" value="UniProtKB-UniRule"/>
</dbReference>
<dbReference type="InterPro" id="IPR036043">
    <property type="entry name" value="Phosphoglycerate_kinase_sf"/>
</dbReference>
<comment type="caution">
    <text evidence="12">Lacks conserved residue(s) required for the propagation of feature annotation.</text>
</comment>
<gene>
    <name evidence="16" type="primary">pgk_2</name>
    <name evidence="12" type="synonym">pgk</name>
    <name evidence="16" type="ORF">NF27_CG00890</name>
</gene>
<feature type="binding site" evidence="13">
    <location>
        <position position="117"/>
    </location>
    <ligand>
        <name>(2R)-3-phosphoglycerate</name>
        <dbReference type="ChEBI" id="CHEBI:58272"/>
    </ligand>
</feature>
<dbReference type="InterPro" id="IPR015911">
    <property type="entry name" value="Phosphoglycerate_kinase_CS"/>
</dbReference>
<comment type="similarity">
    <text evidence="3 12 15">Belongs to the phosphoglycerate kinase family.</text>
</comment>
<accession>A0A0C1QK33</accession>
<evidence type="ECO:0000256" key="5">
    <source>
        <dbReference type="ARBA" id="ARBA00013061"/>
    </source>
</evidence>
<comment type="catalytic activity">
    <reaction evidence="1 12 15">
        <text>(2R)-3-phosphoglycerate + ATP = (2R)-3-phospho-glyceroyl phosphate + ADP</text>
        <dbReference type="Rhea" id="RHEA:14801"/>
        <dbReference type="ChEBI" id="CHEBI:30616"/>
        <dbReference type="ChEBI" id="CHEBI:57604"/>
        <dbReference type="ChEBI" id="CHEBI:58272"/>
        <dbReference type="ChEBI" id="CHEBI:456216"/>
        <dbReference type="EC" id="2.7.2.3"/>
    </reaction>
</comment>
<dbReference type="Proteomes" id="UP000031258">
    <property type="component" value="Unassembled WGS sequence"/>
</dbReference>
<feature type="binding site" evidence="12 14">
    <location>
        <position position="318"/>
    </location>
    <ligand>
        <name>ATP</name>
        <dbReference type="ChEBI" id="CHEBI:30616"/>
    </ligand>
</feature>
<comment type="subunit">
    <text evidence="4 12">Monomer.</text>
</comment>
<keyword evidence="10 12" id="KW-0067">ATP-binding</keyword>
<keyword evidence="9 12" id="KW-0418">Kinase</keyword>
<comment type="caution">
    <text evidence="16">The sequence shown here is derived from an EMBL/GenBank/DDBJ whole genome shotgun (WGS) entry which is preliminary data.</text>
</comment>
<comment type="subcellular location">
    <subcellularLocation>
        <location evidence="12">Cytoplasm</location>
    </subcellularLocation>
</comment>
<feature type="binding site" evidence="12">
    <location>
        <position position="150"/>
    </location>
    <ligand>
        <name>substrate</name>
    </ligand>
</feature>
<dbReference type="SUPFAM" id="SSF53748">
    <property type="entry name" value="Phosphoglycerate kinase"/>
    <property type="match status" value="1"/>
</dbReference>
<dbReference type="InterPro" id="IPR015824">
    <property type="entry name" value="Phosphoglycerate_kinase_N"/>
</dbReference>
<dbReference type="STRING" id="86105.NF27_CG00890"/>
<name>A0A0C1QK33_9RICK</name>
<keyword evidence="12" id="KW-0963">Cytoplasm</keyword>
<dbReference type="PRINTS" id="PR00477">
    <property type="entry name" value="PHGLYCKINASE"/>
</dbReference>
<evidence type="ECO:0000256" key="3">
    <source>
        <dbReference type="ARBA" id="ARBA00008982"/>
    </source>
</evidence>
<dbReference type="Gene3D" id="3.40.50.1260">
    <property type="entry name" value="Phosphoglycerate kinase, N-terminal domain"/>
    <property type="match status" value="2"/>
</dbReference>
<dbReference type="PANTHER" id="PTHR11406">
    <property type="entry name" value="PHOSPHOGLYCERATE KINASE"/>
    <property type="match status" value="1"/>
</dbReference>
<dbReference type="GO" id="GO:0005829">
    <property type="term" value="C:cytosol"/>
    <property type="evidence" value="ECO:0007669"/>
    <property type="project" value="TreeGrafter"/>
</dbReference>
<feature type="binding site" evidence="13">
    <location>
        <begin position="58"/>
        <end position="61"/>
    </location>
    <ligand>
        <name>substrate</name>
    </ligand>
</feature>
<feature type="binding site" evidence="13">
    <location>
        <position position="150"/>
    </location>
    <ligand>
        <name>(2R)-3-phosphoglycerate</name>
        <dbReference type="ChEBI" id="CHEBI:58272"/>
    </ligand>
</feature>
<dbReference type="EC" id="2.7.2.3" evidence="5 12"/>
<evidence type="ECO:0000256" key="10">
    <source>
        <dbReference type="ARBA" id="ARBA00022840"/>
    </source>
</evidence>
<dbReference type="UniPathway" id="UPA00109">
    <property type="reaction ID" value="UER00185"/>
</dbReference>
<feature type="binding site" evidence="12 13">
    <location>
        <begin position="20"/>
        <end position="22"/>
    </location>
    <ligand>
        <name>substrate</name>
    </ligand>
</feature>
<dbReference type="AlphaFoldDB" id="A0A0C1QK33"/>
<dbReference type="GO" id="GO:0004618">
    <property type="term" value="F:phosphoglycerate kinase activity"/>
    <property type="evidence" value="ECO:0007669"/>
    <property type="project" value="UniProtKB-UniRule"/>
</dbReference>
<dbReference type="InterPro" id="IPR001576">
    <property type="entry name" value="Phosphoglycerate_kinase"/>
</dbReference>
<evidence type="ECO:0000256" key="4">
    <source>
        <dbReference type="ARBA" id="ARBA00011245"/>
    </source>
</evidence>
<dbReference type="GO" id="GO:0043531">
    <property type="term" value="F:ADP binding"/>
    <property type="evidence" value="ECO:0007669"/>
    <property type="project" value="TreeGrafter"/>
</dbReference>
<evidence type="ECO:0000256" key="1">
    <source>
        <dbReference type="ARBA" id="ARBA00000642"/>
    </source>
</evidence>
<evidence type="ECO:0000313" key="17">
    <source>
        <dbReference type="Proteomes" id="UP000031258"/>
    </source>
</evidence>